<feature type="domain" description="Carbohydrate kinase PfkB" evidence="3">
    <location>
        <begin position="12"/>
        <end position="112"/>
    </location>
</feature>
<protein>
    <submittedName>
        <fullName evidence="4">Bifunctional protein hldE</fullName>
    </submittedName>
</protein>
<dbReference type="InterPro" id="IPR029056">
    <property type="entry name" value="Ribokinase-like"/>
</dbReference>
<dbReference type="GO" id="GO:0033785">
    <property type="term" value="F:heptose 7-phosphate kinase activity"/>
    <property type="evidence" value="ECO:0007669"/>
    <property type="project" value="TreeGrafter"/>
</dbReference>
<dbReference type="AlphaFoldDB" id="A0A2X0VWX1"/>
<dbReference type="Proteomes" id="UP000250086">
    <property type="component" value="Unassembled WGS sequence"/>
</dbReference>
<evidence type="ECO:0000259" key="3">
    <source>
        <dbReference type="Pfam" id="PF00294"/>
    </source>
</evidence>
<evidence type="ECO:0000256" key="1">
    <source>
        <dbReference type="ARBA" id="ARBA00022679"/>
    </source>
</evidence>
<accession>A0A2X0VWX1</accession>
<organism evidence="4 5">
    <name type="scientific">Anaerobiospirillum thomasii</name>
    <dbReference type="NCBI Taxonomy" id="179995"/>
    <lineage>
        <taxon>Bacteria</taxon>
        <taxon>Pseudomonadati</taxon>
        <taxon>Pseudomonadota</taxon>
        <taxon>Gammaproteobacteria</taxon>
        <taxon>Aeromonadales</taxon>
        <taxon>Succinivibrionaceae</taxon>
        <taxon>Anaerobiospirillum</taxon>
    </lineage>
</organism>
<dbReference type="Pfam" id="PF00294">
    <property type="entry name" value="PfkB"/>
    <property type="match status" value="1"/>
</dbReference>
<dbReference type="EMBL" id="UAPV01000006">
    <property type="protein sequence ID" value="SPT78894.1"/>
    <property type="molecule type" value="Genomic_DNA"/>
</dbReference>
<dbReference type="PROSITE" id="PS00583">
    <property type="entry name" value="PFKB_KINASES_1"/>
    <property type="match status" value="1"/>
</dbReference>
<keyword evidence="2" id="KW-0418">Kinase</keyword>
<proteinExistence type="predicted"/>
<gene>
    <name evidence="4" type="primary">hldE_3</name>
    <name evidence="4" type="ORF">NCTC13093_02526</name>
</gene>
<evidence type="ECO:0000313" key="4">
    <source>
        <dbReference type="EMBL" id="SPT78894.1"/>
    </source>
</evidence>
<name>A0A2X0VWX1_9GAMM</name>
<dbReference type="InterPro" id="IPR002173">
    <property type="entry name" value="Carboh/pur_kinase_PfkB_CS"/>
</dbReference>
<dbReference type="PANTHER" id="PTHR46969:SF1">
    <property type="entry name" value="BIFUNCTIONAL PROTEIN HLDE"/>
    <property type="match status" value="1"/>
</dbReference>
<dbReference type="Gene3D" id="3.40.1190.20">
    <property type="match status" value="1"/>
</dbReference>
<keyword evidence="5" id="KW-1185">Reference proteome</keyword>
<sequence>MQNLNLPDFSGRVLVVGDVMLDRYWKGPCSRISPEAPVPVVRVSDVEDRAGGAANVAINIATLGAPCNLCGIVGVDEVATKLSDIVEQAKVTCHFVSDSSLHTITKLRVLSQSAAFAC</sequence>
<reference evidence="4 5" key="1">
    <citation type="submission" date="2018-06" db="EMBL/GenBank/DDBJ databases">
        <authorList>
            <consortium name="Pathogen Informatics"/>
            <person name="Doyle S."/>
        </authorList>
    </citation>
    <scope>NUCLEOTIDE SEQUENCE [LARGE SCALE GENOMIC DNA]</scope>
    <source>
        <strain evidence="4 5">NCTC13093</strain>
    </source>
</reference>
<dbReference type="InterPro" id="IPR011611">
    <property type="entry name" value="PfkB_dom"/>
</dbReference>
<dbReference type="GO" id="GO:0033786">
    <property type="term" value="F:heptose-1-phosphate adenylyltransferase activity"/>
    <property type="evidence" value="ECO:0007669"/>
    <property type="project" value="TreeGrafter"/>
</dbReference>
<evidence type="ECO:0000256" key="2">
    <source>
        <dbReference type="ARBA" id="ARBA00022777"/>
    </source>
</evidence>
<dbReference type="SUPFAM" id="SSF53613">
    <property type="entry name" value="Ribokinase-like"/>
    <property type="match status" value="1"/>
</dbReference>
<keyword evidence="1" id="KW-0808">Transferase</keyword>
<dbReference type="PANTHER" id="PTHR46969">
    <property type="entry name" value="BIFUNCTIONAL PROTEIN HLDE"/>
    <property type="match status" value="1"/>
</dbReference>
<dbReference type="GO" id="GO:0005829">
    <property type="term" value="C:cytosol"/>
    <property type="evidence" value="ECO:0007669"/>
    <property type="project" value="TreeGrafter"/>
</dbReference>
<evidence type="ECO:0000313" key="5">
    <source>
        <dbReference type="Proteomes" id="UP000250086"/>
    </source>
</evidence>